<dbReference type="SUPFAM" id="SSF50993">
    <property type="entry name" value="Peptidase/esterase 'gauge' domain"/>
    <property type="match status" value="2"/>
</dbReference>
<proteinExistence type="inferred from homology"/>
<dbReference type="Proteomes" id="UP001318860">
    <property type="component" value="Unassembled WGS sequence"/>
</dbReference>
<dbReference type="InterPro" id="IPR001375">
    <property type="entry name" value="Peptidase_S9_cat"/>
</dbReference>
<sequence>MAAARLLLSKTSAKKTLLSSNSYLFPKLPSLALFSTIGRKSTHFQFAPTAHRPPSANKVPFTATAHGFTWQDPYRWMSDINDPDFVSYINQENAYAEAFMRDTEEMQKIFYSEMVSRMPSKITTPPERWGPCFYESGNTVGKFNGLNYADCSEQIQFTLGVVDLDLATLTDERPTTITGPAQASSDMSLYVLEGGSLMSELTTKKFDWSKPIHDHVTEMSNLATKLKTMGMDVKVDTELKWLYYQFIPEGKEYPVLCRKPAVEKKGYVHVGTCRVSPDHCFLAYTLDTTGNEQFQLQIKDLRNNSIFPQHRVEGVVSLAWAQDGCTLFYTLCDQHQRPYRVLCTKLGSHSGDDAIIFTESDSRFCVDITSTKDGKFVTVNSNSRTSSEEGTYCFSSLVYVINATNPQDGLQRFCKRVSGVQYFLEHHSGNFYVLTNAPTSKDENFSGNGYYLARCRDEDAESANLKNIIMPGEDICLEDMDIFHEHLVLFFNKKGSPLICSINMPIDFDCEKEMKIDDLDPWYFPLPSNMCTITPGSNHDFMNTVYRAVLSSPVTPDLLVDYDMSRKIFTIVQQEDVRNISTSDVEYCSPSYDQDINKHLDISYEKETDVQHNEGRGWKDFSEKYACEEKEVVSHDGVKIPLTVMFSHSAYQKGLSPGLLHGYGAYGEVLDKSWCPDRLSLLDRGWMFAFADVRGGAGVDPSWHRSGRGLNKLNSIYDFVLCGEYLITEGFIHKNRLSALGISAGCLLVGAAVNMRPELFRAAILKVPFLDVLNTLLDPTLPLTTLDYEEYGNPGTESYFKYIRKYSPYDNIPLGDCCPSMLVSRRSMIPVGVWEAAKWVAKIRDTACSRCSSSVILQTNINGGHFREGGRYAHCWETAYDYAFLIKVMAATGKRT</sequence>
<evidence type="ECO:0000313" key="10">
    <source>
        <dbReference type="Proteomes" id="UP001318860"/>
    </source>
</evidence>
<dbReference type="Gene3D" id="2.130.10.120">
    <property type="entry name" value="Prolyl oligopeptidase, N-terminal domain"/>
    <property type="match status" value="2"/>
</dbReference>
<reference evidence="9 10" key="1">
    <citation type="journal article" date="2021" name="Comput. Struct. Biotechnol. J.">
        <title>De novo genome assembly of the potent medicinal plant Rehmannia glutinosa using nanopore technology.</title>
        <authorList>
            <person name="Ma L."/>
            <person name="Dong C."/>
            <person name="Song C."/>
            <person name="Wang X."/>
            <person name="Zheng X."/>
            <person name="Niu Y."/>
            <person name="Chen S."/>
            <person name="Feng W."/>
        </authorList>
    </citation>
    <scope>NUCLEOTIDE SEQUENCE [LARGE SCALE GENOMIC DNA]</scope>
    <source>
        <strain evidence="9">DH-2019</strain>
    </source>
</reference>
<evidence type="ECO:0000313" key="9">
    <source>
        <dbReference type="EMBL" id="KAK6133969.1"/>
    </source>
</evidence>
<evidence type="ECO:0000256" key="5">
    <source>
        <dbReference type="ARBA" id="ARBA00045448"/>
    </source>
</evidence>
<evidence type="ECO:0000256" key="6">
    <source>
        <dbReference type="RuleBase" id="RU368024"/>
    </source>
</evidence>
<dbReference type="SUPFAM" id="SSF53474">
    <property type="entry name" value="alpha/beta-Hydrolases"/>
    <property type="match status" value="1"/>
</dbReference>
<comment type="caution">
    <text evidence="9">The sequence shown here is derived from an EMBL/GenBank/DDBJ whole genome shotgun (WGS) entry which is preliminary data.</text>
</comment>
<dbReference type="PRINTS" id="PR00862">
    <property type="entry name" value="PROLIGOPTASE"/>
</dbReference>
<name>A0ABR0VJ46_REHGL</name>
<evidence type="ECO:0000256" key="4">
    <source>
        <dbReference type="ARBA" id="ARBA00022825"/>
    </source>
</evidence>
<comment type="similarity">
    <text evidence="1 6">Belongs to the peptidase S9A family.</text>
</comment>
<dbReference type="PANTHER" id="PTHR11757:SF12">
    <property type="entry name" value="PROLYL ENDOPEPTIDASE"/>
    <property type="match status" value="1"/>
</dbReference>
<feature type="domain" description="Peptidase S9A N-terminal" evidence="8">
    <location>
        <begin position="240"/>
        <end position="571"/>
    </location>
</feature>
<evidence type="ECO:0000259" key="8">
    <source>
        <dbReference type="Pfam" id="PF02897"/>
    </source>
</evidence>
<keyword evidence="3 6" id="KW-0378">Hydrolase</keyword>
<feature type="domain" description="Peptidase S9 prolyl oligopeptidase catalytic" evidence="7">
    <location>
        <begin position="679"/>
        <end position="889"/>
    </location>
</feature>
<dbReference type="Gene3D" id="3.40.50.1820">
    <property type="entry name" value="alpha/beta hydrolase"/>
    <property type="match status" value="2"/>
</dbReference>
<dbReference type="Pfam" id="PF00326">
    <property type="entry name" value="Peptidase_S9"/>
    <property type="match status" value="1"/>
</dbReference>
<evidence type="ECO:0000256" key="2">
    <source>
        <dbReference type="ARBA" id="ARBA00022670"/>
    </source>
</evidence>
<accession>A0ABR0VJ46</accession>
<dbReference type="EMBL" id="JABTTQ020001191">
    <property type="protein sequence ID" value="KAK6133969.1"/>
    <property type="molecule type" value="Genomic_DNA"/>
</dbReference>
<dbReference type="InterPro" id="IPR029058">
    <property type="entry name" value="AB_hydrolase_fold"/>
</dbReference>
<dbReference type="InterPro" id="IPR002470">
    <property type="entry name" value="Peptidase_S9A"/>
</dbReference>
<dbReference type="InterPro" id="IPR023302">
    <property type="entry name" value="Pept_S9A_N"/>
</dbReference>
<dbReference type="InterPro" id="IPR051543">
    <property type="entry name" value="Serine_Peptidase_S9A"/>
</dbReference>
<comment type="function">
    <text evidence="5">Serine peptidase whose precise substrate specificity remains unclear. Does not cleave peptides after a arginine or lysine residue. Regulates trans-Golgi network morphology and sorting by regulating the membrane binding of the AP-1 complex. May play a role in the regulation of synaptic vesicle exocytosis.</text>
</comment>
<dbReference type="Pfam" id="PF02897">
    <property type="entry name" value="Peptidase_S9_N"/>
    <property type="match status" value="2"/>
</dbReference>
<keyword evidence="2 6" id="KW-0645">Protease</keyword>
<evidence type="ECO:0000256" key="3">
    <source>
        <dbReference type="ARBA" id="ARBA00022801"/>
    </source>
</evidence>
<keyword evidence="10" id="KW-1185">Reference proteome</keyword>
<organism evidence="9 10">
    <name type="scientific">Rehmannia glutinosa</name>
    <name type="common">Chinese foxglove</name>
    <dbReference type="NCBI Taxonomy" id="99300"/>
    <lineage>
        <taxon>Eukaryota</taxon>
        <taxon>Viridiplantae</taxon>
        <taxon>Streptophyta</taxon>
        <taxon>Embryophyta</taxon>
        <taxon>Tracheophyta</taxon>
        <taxon>Spermatophyta</taxon>
        <taxon>Magnoliopsida</taxon>
        <taxon>eudicotyledons</taxon>
        <taxon>Gunneridae</taxon>
        <taxon>Pentapetalae</taxon>
        <taxon>asterids</taxon>
        <taxon>lamiids</taxon>
        <taxon>Lamiales</taxon>
        <taxon>Orobanchaceae</taxon>
        <taxon>Rehmannieae</taxon>
        <taxon>Rehmannia</taxon>
    </lineage>
</organism>
<dbReference type="EC" id="3.4.21.-" evidence="6"/>
<dbReference type="PANTHER" id="PTHR11757">
    <property type="entry name" value="PROTEASE FAMILY S9A OLIGOPEPTIDASE"/>
    <property type="match status" value="1"/>
</dbReference>
<feature type="domain" description="Peptidase S9A N-terminal" evidence="8">
    <location>
        <begin position="53"/>
        <end position="187"/>
    </location>
</feature>
<evidence type="ECO:0000256" key="1">
    <source>
        <dbReference type="ARBA" id="ARBA00005228"/>
    </source>
</evidence>
<evidence type="ECO:0000259" key="7">
    <source>
        <dbReference type="Pfam" id="PF00326"/>
    </source>
</evidence>
<protein>
    <recommendedName>
        <fullName evidence="6">Prolyl endopeptidase</fullName>
        <ecNumber evidence="6">3.4.21.-</ecNumber>
    </recommendedName>
</protein>
<keyword evidence="4 6" id="KW-0720">Serine protease</keyword>
<gene>
    <name evidence="9" type="ORF">DH2020_032290</name>
</gene>